<accession>A0A2Z5DEQ7</accession>
<dbReference type="EMBL" id="MH025920">
    <property type="protein sequence ID" value="AXB49961.1"/>
    <property type="molecule type" value="Genomic_DNA"/>
</dbReference>
<dbReference type="EMBL" id="MH025917">
    <property type="protein sequence ID" value="AXB49445.1"/>
    <property type="molecule type" value="Genomic_DNA"/>
</dbReference>
<dbReference type="EMBL" id="MH025919">
    <property type="protein sequence ID" value="AXB49788.1"/>
    <property type="molecule type" value="Genomic_DNA"/>
</dbReference>
<dbReference type="Proteomes" id="UP000275389">
    <property type="component" value="Segment"/>
</dbReference>
<organismHost>
    <name type="scientific">Phacochoerus africanus</name>
    <name type="common">Warthog</name>
    <dbReference type="NCBI Taxonomy" id="41426"/>
</organismHost>
<dbReference type="Proteomes" id="UP000282153">
    <property type="component" value="Segment"/>
</dbReference>
<organism evidence="1">
    <name type="scientific">African swine fever virus</name>
    <name type="common">ASFV</name>
    <dbReference type="NCBI Taxonomy" id="10497"/>
    <lineage>
        <taxon>Viruses</taxon>
        <taxon>Varidnaviria</taxon>
        <taxon>Bamfordvirae</taxon>
        <taxon>Nucleocytoviricota</taxon>
        <taxon>Pokkesviricetes</taxon>
        <taxon>Asfuvirales</taxon>
        <taxon>Asfarviridae</taxon>
        <taxon>Asfivirus</taxon>
        <taxon>Asfivirus haemorrhagiae</taxon>
    </lineage>
</organism>
<organismHost>
    <name type="scientific">Ornithodoros moubata</name>
    <name type="common">Soft tick</name>
    <name type="synonym">Argasid tick</name>
    <dbReference type="NCBI Taxonomy" id="6938"/>
</organismHost>
<dbReference type="Proteomes" id="UP000276891">
    <property type="component" value="Segment"/>
</dbReference>
<gene>
    <name evidence="1" type="primary">A137R</name>
</gene>
<protein>
    <submittedName>
        <fullName evidence="1">PA137R</fullName>
    </submittedName>
</protein>
<evidence type="ECO:0000313" key="5">
    <source>
        <dbReference type="EMBL" id="AXB49961.1"/>
    </source>
</evidence>
<evidence type="ECO:0000313" key="1">
    <source>
        <dbReference type="EMBL" id="AXB49271.1"/>
    </source>
</evidence>
<organismHost>
    <name type="scientific">Ornithodoros</name>
    <name type="common">relapsing fever ticks</name>
    <dbReference type="NCBI Taxonomy" id="6937"/>
</organismHost>
<reference evidence="1" key="1">
    <citation type="submission" date="2018-03" db="EMBL/GenBank/DDBJ databases">
        <authorList>
            <person name="Keele B.F."/>
        </authorList>
    </citation>
    <scope>NUCLEOTIDE SEQUENCE</scope>
    <source>
        <strain evidence="4">N10</strain>
        <strain evidence="3">R25</strain>
        <strain evidence="5">R35</strain>
        <strain evidence="2">R7</strain>
        <strain evidence="1">R8</strain>
    </source>
</reference>
<dbReference type="EMBL" id="MH025918">
    <property type="protein sequence ID" value="AXB49617.1"/>
    <property type="molecule type" value="Genomic_DNA"/>
</dbReference>
<dbReference type="Proteomes" id="UP000267661">
    <property type="component" value="Segment"/>
</dbReference>
<dbReference type="EMBL" id="MH025916">
    <property type="protein sequence ID" value="AXB49271.1"/>
    <property type="molecule type" value="Genomic_DNA"/>
</dbReference>
<dbReference type="Proteomes" id="UP000273742">
    <property type="component" value="Segment"/>
</dbReference>
<sequence length="143" mass="16535">MCITITMEAILTKLDQDEKKALQAFYQCAWEETKSIIDDFLEAPETRCAYKFNSCTRKMELLFTPEFHTAWPEVPECKEFILNYLRLVSGHRVVLKGSKFLFTKETKNLGIPSTINVDFQANIENMDDLQKGNLIGKMNIKES</sequence>
<organismHost>
    <name type="scientific">Sus scrofa</name>
    <name type="common">Pig</name>
    <dbReference type="NCBI Taxonomy" id="9823"/>
</organismHost>
<organismHost>
    <name type="scientific">Phacochoerus aethiopicus</name>
    <name type="common">Warthog</name>
    <dbReference type="NCBI Taxonomy" id="85517"/>
</organismHost>
<organismHost>
    <name type="scientific">Potamochoerus larvatus</name>
    <name type="common">Bushpig</name>
    <dbReference type="NCBI Taxonomy" id="273792"/>
</organismHost>
<reference evidence="1" key="2">
    <citation type="submission" date="2018-07" db="EMBL/GenBank/DDBJ databases">
        <title>Five whole genome sequences of African swine fever virus genotype IX from domestic pigs in Uganda.</title>
        <authorList>
            <person name="Masembe C."/>
            <person name="Sreenu V.B."/>
            <person name="Filipe A.D.S."/>
            <person name="Wilkie G."/>
            <person name="Ogweng P."/>
            <person name="Mayega F.J."/>
            <person name="Muwanika V."/>
            <person name="Biek R."/>
            <person name="Palmarini M."/>
            <person name="Davison A."/>
        </authorList>
    </citation>
    <scope>NUCLEOTIDE SEQUENCE [LARGE SCALE GENOMIC DNA]</scope>
    <source>
        <strain evidence="4">N10</strain>
        <strain evidence="3">R25</strain>
        <strain evidence="5">R35</strain>
        <strain evidence="2">R7</strain>
        <strain evidence="1">R8</strain>
    </source>
</reference>
<name>A0A2Z5DEQ7_ASF</name>
<evidence type="ECO:0000313" key="4">
    <source>
        <dbReference type="EMBL" id="AXB49788.1"/>
    </source>
</evidence>
<proteinExistence type="predicted"/>
<evidence type="ECO:0000313" key="2">
    <source>
        <dbReference type="EMBL" id="AXB49445.1"/>
    </source>
</evidence>
<evidence type="ECO:0000313" key="3">
    <source>
        <dbReference type="EMBL" id="AXB49617.1"/>
    </source>
</evidence>